<dbReference type="Proteomes" id="UP000067711">
    <property type="component" value="Chromosome 2"/>
</dbReference>
<accession>A0A1B4FRW0</accession>
<dbReference type="SUPFAM" id="SSF160719">
    <property type="entry name" value="gpW/gp25-like"/>
    <property type="match status" value="1"/>
</dbReference>
<dbReference type="Pfam" id="PF04965">
    <property type="entry name" value="GPW_gp25"/>
    <property type="match status" value="1"/>
</dbReference>
<dbReference type="Gene3D" id="3.10.450.40">
    <property type="match status" value="1"/>
</dbReference>
<reference evidence="2 3" key="1">
    <citation type="submission" date="2015-12" db="EMBL/GenBank/DDBJ databases">
        <title>Diversity of Burkholderia near neighbor genomes.</title>
        <authorList>
            <person name="Sahl J."/>
            <person name="Wagner D."/>
            <person name="Keim P."/>
        </authorList>
    </citation>
    <scope>NUCLEOTIDE SEQUENCE [LARGE SCALE GENOMIC DNA]</scope>
    <source>
        <strain evidence="2 3">BDU8</strain>
    </source>
</reference>
<dbReference type="InterPro" id="IPR007048">
    <property type="entry name" value="IraD/Gp25-like"/>
</dbReference>
<evidence type="ECO:0000259" key="1">
    <source>
        <dbReference type="Pfam" id="PF04965"/>
    </source>
</evidence>
<dbReference type="RefSeq" id="WP_066492243.1">
    <property type="nucleotide sequence ID" value="NZ_CP013388.1"/>
</dbReference>
<dbReference type="AlphaFoldDB" id="A0A1B4FRW0"/>
<evidence type="ECO:0000313" key="2">
    <source>
        <dbReference type="EMBL" id="AOJ06393.1"/>
    </source>
</evidence>
<evidence type="ECO:0000313" key="3">
    <source>
        <dbReference type="Proteomes" id="UP000067711"/>
    </source>
</evidence>
<sequence>MTRLTDITSVHWQPALGRDDVVEGIADIDQAIRVILGTPKGSDPHRPDFGSNLSLYLDTPIDRATPHLVREAVDAIRRWEPRCEVVRVIPAIDAAHETLRVQWRLAGGVIRETEVPR</sequence>
<name>A0A1B4FRW0_9BURK</name>
<protein>
    <submittedName>
        <fullName evidence="2">Baseplate protein</fullName>
    </submittedName>
</protein>
<organism evidence="2 3">
    <name type="scientific">Burkholderia mayonis</name>
    <dbReference type="NCBI Taxonomy" id="1385591"/>
    <lineage>
        <taxon>Bacteria</taxon>
        <taxon>Pseudomonadati</taxon>
        <taxon>Pseudomonadota</taxon>
        <taxon>Betaproteobacteria</taxon>
        <taxon>Burkholderiales</taxon>
        <taxon>Burkholderiaceae</taxon>
        <taxon>Burkholderia</taxon>
        <taxon>pseudomallei group</taxon>
    </lineage>
</organism>
<gene>
    <name evidence="2" type="ORF">WS71_02925</name>
</gene>
<feature type="domain" description="IraD/Gp25-like" evidence="1">
    <location>
        <begin position="24"/>
        <end position="101"/>
    </location>
</feature>
<proteinExistence type="predicted"/>
<dbReference type="EMBL" id="CP013388">
    <property type="protein sequence ID" value="AOJ06393.1"/>
    <property type="molecule type" value="Genomic_DNA"/>
</dbReference>